<gene>
    <name evidence="3" type="primary">pipB2_1</name>
    <name evidence="3" type="ORF">GALL_196630</name>
</gene>
<proteinExistence type="predicted"/>
<reference evidence="3" key="1">
    <citation type="submission" date="2016-10" db="EMBL/GenBank/DDBJ databases">
        <title>Sequence of Gallionella enrichment culture.</title>
        <authorList>
            <person name="Poehlein A."/>
            <person name="Muehling M."/>
            <person name="Daniel R."/>
        </authorList>
    </citation>
    <scope>NUCLEOTIDE SEQUENCE</scope>
</reference>
<dbReference type="PANTHER" id="PTHR14136:SF17">
    <property type="entry name" value="BTB_POZ DOMAIN-CONTAINING PROTEIN KCTD9"/>
    <property type="match status" value="1"/>
</dbReference>
<dbReference type="EMBL" id="MLJW01000120">
    <property type="protein sequence ID" value="OIQ98385.1"/>
    <property type="molecule type" value="Genomic_DNA"/>
</dbReference>
<feature type="compositionally biased region" description="Basic and acidic residues" evidence="1">
    <location>
        <begin position="265"/>
        <end position="278"/>
    </location>
</feature>
<dbReference type="InterPro" id="IPR051082">
    <property type="entry name" value="Pentapeptide-BTB/POZ_domain"/>
</dbReference>
<dbReference type="Gene3D" id="3.40.50.2300">
    <property type="match status" value="1"/>
</dbReference>
<feature type="compositionally biased region" description="Low complexity" evidence="1">
    <location>
        <begin position="160"/>
        <end position="179"/>
    </location>
</feature>
<dbReference type="Gene3D" id="2.160.20.80">
    <property type="entry name" value="E3 ubiquitin-protein ligase SopA"/>
    <property type="match status" value="1"/>
</dbReference>
<name>A0A1J5RRQ5_9ZZZZ</name>
<dbReference type="Pfam" id="PF00805">
    <property type="entry name" value="Pentapeptide"/>
    <property type="match status" value="2"/>
</dbReference>
<dbReference type="InterPro" id="IPR011006">
    <property type="entry name" value="CheY-like_superfamily"/>
</dbReference>
<evidence type="ECO:0000256" key="1">
    <source>
        <dbReference type="SAM" id="MobiDB-lite"/>
    </source>
</evidence>
<dbReference type="InterPro" id="IPR001646">
    <property type="entry name" value="5peptide_repeat"/>
</dbReference>
<dbReference type="SUPFAM" id="SSF52172">
    <property type="entry name" value="CheY-like"/>
    <property type="match status" value="1"/>
</dbReference>
<dbReference type="SUPFAM" id="SSF141571">
    <property type="entry name" value="Pentapeptide repeat-like"/>
    <property type="match status" value="1"/>
</dbReference>
<dbReference type="AlphaFoldDB" id="A0A1J5RRQ5"/>
<dbReference type="PANTHER" id="PTHR14136">
    <property type="entry name" value="BTB_POZ DOMAIN-CONTAINING PROTEIN KCTD9"/>
    <property type="match status" value="1"/>
</dbReference>
<accession>A0A1J5RRQ5</accession>
<feature type="domain" description="Response regulatory" evidence="2">
    <location>
        <begin position="9"/>
        <end position="128"/>
    </location>
</feature>
<evidence type="ECO:0000259" key="2">
    <source>
        <dbReference type="PROSITE" id="PS50110"/>
    </source>
</evidence>
<feature type="compositionally biased region" description="Low complexity" evidence="1">
    <location>
        <begin position="187"/>
        <end position="202"/>
    </location>
</feature>
<evidence type="ECO:0000313" key="3">
    <source>
        <dbReference type="EMBL" id="OIQ98385.1"/>
    </source>
</evidence>
<organism evidence="3">
    <name type="scientific">mine drainage metagenome</name>
    <dbReference type="NCBI Taxonomy" id="410659"/>
    <lineage>
        <taxon>unclassified sequences</taxon>
        <taxon>metagenomes</taxon>
        <taxon>ecological metagenomes</taxon>
    </lineage>
</organism>
<comment type="caution">
    <text evidence="3">The sequence shown here is derived from an EMBL/GenBank/DDBJ whole genome shotgun (WGS) entry which is preliminary data.</text>
</comment>
<protein>
    <submittedName>
        <fullName evidence="3">Secreted effector protein pipB2</fullName>
    </submittedName>
</protein>
<dbReference type="InterPro" id="IPR001789">
    <property type="entry name" value="Sig_transdc_resp-reg_receiver"/>
</dbReference>
<feature type="region of interest" description="Disordered" evidence="1">
    <location>
        <begin position="155"/>
        <end position="278"/>
    </location>
</feature>
<dbReference type="GO" id="GO:0000160">
    <property type="term" value="P:phosphorelay signal transduction system"/>
    <property type="evidence" value="ECO:0007669"/>
    <property type="project" value="InterPro"/>
</dbReference>
<sequence>MLFDWRKHRVLLVDGDDQFRFWVRGLLLQQRAAGVLSLGTVQGSEEEVCRQGPSLALLELNGDGAALFAFLHWLRGHAETTLAQLPVILMIKDVDKAVLEQASVYGIQGVLKKPLSGDLLMKALVSVARNPRAVTYQPPRPAAAAAFSLPLASAPPKPLHSPASAPAAPARAAARPGAPMAGGGGALRLPAGKSPAGPAGAKGTYGEEPPPPAAAPQGIEGLEPPPAVKAKATFADDLAPPPAAPPLAFEPASPPPDKAVKKRKAPAEPRPNDGKAVAGRDLDAILEEHARWVCSGGTEGRRAVLEGEDLSGRTLAEAPLTNASLRRCDLSGSDLGGAELHGADLRHAEILGGVLSGANLAVARLRHARLRGCRLEGANLTGADLAGADLSGALCAEADFKGANLLGAVLDDTDLSAAKGLTQAQLETVRGTLKTRLPPGLFLPGGD</sequence>
<dbReference type="PROSITE" id="PS50110">
    <property type="entry name" value="RESPONSE_REGULATORY"/>
    <property type="match status" value="1"/>
</dbReference>